<sequence length="180" mass="19004">MILRRVARPLLASIFIFGGIGALRDAQGHAKAVEPFLTDTFDKVEGIVPDVVPRDPATLIRIDAAVKVAAGLALAAGKAPRLASLALLGSLVPTTLAGHRFWESKDPAEKQQQQIQFIKNASLAGGLLLAVGDTAGKPSVGWRARRAAKKAGDFSEDLGKKAEKRAKKLRKKAAKALPGD</sequence>
<keyword evidence="2" id="KW-0812">Transmembrane</keyword>
<name>A0ABW5G9S2_9PSEU</name>
<comment type="subcellular location">
    <subcellularLocation>
        <location evidence="1">Membrane</location>
        <topology evidence="1">Multi-pass membrane protein</topology>
    </subcellularLocation>
</comment>
<dbReference type="EMBL" id="JBHUKU010000003">
    <property type="protein sequence ID" value="MFD2458287.1"/>
    <property type="molecule type" value="Genomic_DNA"/>
</dbReference>
<dbReference type="RefSeq" id="WP_345395019.1">
    <property type="nucleotide sequence ID" value="NZ_BAABHG010000007.1"/>
</dbReference>
<gene>
    <name evidence="5" type="ORF">ACFSYJ_06750</name>
</gene>
<accession>A0ABW5G9S2</accession>
<evidence type="ECO:0000256" key="4">
    <source>
        <dbReference type="ARBA" id="ARBA00023136"/>
    </source>
</evidence>
<protein>
    <submittedName>
        <fullName evidence="5">DoxX family membrane protein</fullName>
    </submittedName>
</protein>
<keyword evidence="3" id="KW-1133">Transmembrane helix</keyword>
<dbReference type="InterPro" id="IPR032808">
    <property type="entry name" value="DoxX"/>
</dbReference>
<reference evidence="6" key="1">
    <citation type="journal article" date="2019" name="Int. J. Syst. Evol. Microbiol.">
        <title>The Global Catalogue of Microorganisms (GCM) 10K type strain sequencing project: providing services to taxonomists for standard genome sequencing and annotation.</title>
        <authorList>
            <consortium name="The Broad Institute Genomics Platform"/>
            <consortium name="The Broad Institute Genome Sequencing Center for Infectious Disease"/>
            <person name="Wu L."/>
            <person name="Ma J."/>
        </authorList>
    </citation>
    <scope>NUCLEOTIDE SEQUENCE [LARGE SCALE GENOMIC DNA]</scope>
    <source>
        <strain evidence="6">CGMCC 4.7643</strain>
    </source>
</reference>
<evidence type="ECO:0000313" key="5">
    <source>
        <dbReference type="EMBL" id="MFD2458287.1"/>
    </source>
</evidence>
<evidence type="ECO:0000313" key="6">
    <source>
        <dbReference type="Proteomes" id="UP001597419"/>
    </source>
</evidence>
<dbReference type="Pfam" id="PF07681">
    <property type="entry name" value="DoxX"/>
    <property type="match status" value="1"/>
</dbReference>
<organism evidence="5 6">
    <name type="scientific">Amycolatopsis samaneae</name>
    <dbReference type="NCBI Taxonomy" id="664691"/>
    <lineage>
        <taxon>Bacteria</taxon>
        <taxon>Bacillati</taxon>
        <taxon>Actinomycetota</taxon>
        <taxon>Actinomycetes</taxon>
        <taxon>Pseudonocardiales</taxon>
        <taxon>Pseudonocardiaceae</taxon>
        <taxon>Amycolatopsis</taxon>
    </lineage>
</organism>
<evidence type="ECO:0000256" key="2">
    <source>
        <dbReference type="ARBA" id="ARBA00022692"/>
    </source>
</evidence>
<keyword evidence="6" id="KW-1185">Reference proteome</keyword>
<dbReference type="Proteomes" id="UP001597419">
    <property type="component" value="Unassembled WGS sequence"/>
</dbReference>
<proteinExistence type="predicted"/>
<evidence type="ECO:0000256" key="1">
    <source>
        <dbReference type="ARBA" id="ARBA00004141"/>
    </source>
</evidence>
<evidence type="ECO:0000256" key="3">
    <source>
        <dbReference type="ARBA" id="ARBA00022989"/>
    </source>
</evidence>
<comment type="caution">
    <text evidence="5">The sequence shown here is derived from an EMBL/GenBank/DDBJ whole genome shotgun (WGS) entry which is preliminary data.</text>
</comment>
<keyword evidence="4" id="KW-0472">Membrane</keyword>